<protein>
    <submittedName>
        <fullName evidence="1">Uncharacterized protein</fullName>
    </submittedName>
</protein>
<proteinExistence type="predicted"/>
<evidence type="ECO:0000313" key="1">
    <source>
        <dbReference type="EMBL" id="SFN37271.1"/>
    </source>
</evidence>
<dbReference type="OrthoDB" id="8565266at2"/>
<accession>A0A1I4YGV0</accession>
<sequence length="110" mass="12143">MAFSYQSVVDLARVPLNDSEKARYSDATLLSFANQGMLQVLKRRPDLFTGQFDNLPDGEKGHADTFPLPAEYVQTVADYVTARAEMTDDEHVNSGRASLFAQLFAAEAPL</sequence>
<dbReference type="RefSeq" id="WP_074794652.1">
    <property type="nucleotide sequence ID" value="NZ_FOVJ01000001.1"/>
</dbReference>
<organism evidence="1 2">
    <name type="scientific">Nitrosospira briensis</name>
    <dbReference type="NCBI Taxonomy" id="35799"/>
    <lineage>
        <taxon>Bacteria</taxon>
        <taxon>Pseudomonadati</taxon>
        <taxon>Pseudomonadota</taxon>
        <taxon>Betaproteobacteria</taxon>
        <taxon>Nitrosomonadales</taxon>
        <taxon>Nitrosomonadaceae</taxon>
        <taxon>Nitrosospira</taxon>
    </lineage>
</organism>
<name>A0A1I4YGV0_9PROT</name>
<dbReference type="Proteomes" id="UP000183107">
    <property type="component" value="Unassembled WGS sequence"/>
</dbReference>
<keyword evidence="2" id="KW-1185">Reference proteome</keyword>
<dbReference type="AlphaFoldDB" id="A0A1I4YGV0"/>
<gene>
    <name evidence="1" type="ORF">SAMN05216386_0696</name>
</gene>
<reference evidence="2" key="1">
    <citation type="submission" date="2016-10" db="EMBL/GenBank/DDBJ databases">
        <authorList>
            <person name="Varghese N."/>
        </authorList>
    </citation>
    <scope>NUCLEOTIDE SEQUENCE [LARGE SCALE GENOMIC DNA]</scope>
    <source>
        <strain evidence="2">Nsp8</strain>
    </source>
</reference>
<evidence type="ECO:0000313" key="2">
    <source>
        <dbReference type="Proteomes" id="UP000183107"/>
    </source>
</evidence>
<dbReference type="EMBL" id="FOVJ01000001">
    <property type="protein sequence ID" value="SFN37271.1"/>
    <property type="molecule type" value="Genomic_DNA"/>
</dbReference>